<dbReference type="InterPro" id="IPR050705">
    <property type="entry name" value="Cytochrome_P450_3A"/>
</dbReference>
<evidence type="ECO:0000256" key="12">
    <source>
        <dbReference type="ARBA" id="ARBA00023136"/>
    </source>
</evidence>
<evidence type="ECO:0000256" key="4">
    <source>
        <dbReference type="ARBA" id="ARBA00010617"/>
    </source>
</evidence>
<keyword evidence="10" id="KW-0408">Iron</keyword>
<dbReference type="GO" id="GO:0008395">
    <property type="term" value="F:steroid hydroxylase activity"/>
    <property type="evidence" value="ECO:0007669"/>
    <property type="project" value="TreeGrafter"/>
</dbReference>
<evidence type="ECO:0000256" key="11">
    <source>
        <dbReference type="ARBA" id="ARBA00023033"/>
    </source>
</evidence>
<dbReference type="InterPro" id="IPR001128">
    <property type="entry name" value="Cyt_P450"/>
</dbReference>
<name>A0A7R9M8Z2_9ACAR</name>
<dbReference type="PRINTS" id="PR00464">
    <property type="entry name" value="EP450II"/>
</dbReference>
<evidence type="ECO:0000256" key="3">
    <source>
        <dbReference type="ARBA" id="ARBA00004586"/>
    </source>
</evidence>
<evidence type="ECO:0000313" key="14">
    <source>
        <dbReference type="EMBL" id="CAD7655808.1"/>
    </source>
</evidence>
<keyword evidence="7" id="KW-0256">Endoplasmic reticulum</keyword>
<feature type="non-terminal residue" evidence="14">
    <location>
        <position position="370"/>
    </location>
</feature>
<dbReference type="OrthoDB" id="2789670at2759"/>
<proteinExistence type="inferred from homology"/>
<dbReference type="Pfam" id="PF00067">
    <property type="entry name" value="p450"/>
    <property type="match status" value="1"/>
</dbReference>
<organism evidence="14">
    <name type="scientific">Oppiella nova</name>
    <dbReference type="NCBI Taxonomy" id="334625"/>
    <lineage>
        <taxon>Eukaryota</taxon>
        <taxon>Metazoa</taxon>
        <taxon>Ecdysozoa</taxon>
        <taxon>Arthropoda</taxon>
        <taxon>Chelicerata</taxon>
        <taxon>Arachnida</taxon>
        <taxon>Acari</taxon>
        <taxon>Acariformes</taxon>
        <taxon>Sarcoptiformes</taxon>
        <taxon>Oribatida</taxon>
        <taxon>Brachypylina</taxon>
        <taxon>Oppioidea</taxon>
        <taxon>Oppiidae</taxon>
        <taxon>Oppiella</taxon>
    </lineage>
</organism>
<dbReference type="PRINTS" id="PR01689">
    <property type="entry name" value="EP450IICYP3A"/>
</dbReference>
<comment type="subcellular location">
    <subcellularLocation>
        <location evidence="3">Endoplasmic reticulum membrane</location>
    </subcellularLocation>
    <subcellularLocation>
        <location evidence="2">Microsome membrane</location>
    </subcellularLocation>
</comment>
<reference evidence="14" key="1">
    <citation type="submission" date="2020-11" db="EMBL/GenBank/DDBJ databases">
        <authorList>
            <person name="Tran Van P."/>
        </authorList>
    </citation>
    <scope>NUCLEOTIDE SEQUENCE</scope>
</reference>
<evidence type="ECO:0000313" key="15">
    <source>
        <dbReference type="Proteomes" id="UP000728032"/>
    </source>
</evidence>
<dbReference type="Proteomes" id="UP000728032">
    <property type="component" value="Unassembled WGS sequence"/>
</dbReference>
<evidence type="ECO:0000256" key="13">
    <source>
        <dbReference type="SAM" id="Phobius"/>
    </source>
</evidence>
<evidence type="ECO:0000256" key="10">
    <source>
        <dbReference type="ARBA" id="ARBA00023004"/>
    </source>
</evidence>
<keyword evidence="13" id="KW-0812">Transmembrane</keyword>
<evidence type="ECO:0000256" key="9">
    <source>
        <dbReference type="ARBA" id="ARBA00023002"/>
    </source>
</evidence>
<sequence>MRFALLEAKLALAKISQHFRFSRVANTDVPLIFNKGRNLLQAKRLVMYEWYIIGAIVAVLAYYHFTWKSALSYWKNRQISGPKPIPIFGNFLSPVLKARPFVEMEWYKKYGRLFGVFTFEKPGLTVADPELVKQILVKDFHSFRNRRTAAGNHKIFSKIMFRARDDVWKRVRAIASPTFTSGKMKKMYGLINHCCEDFMNTLDKDVSNGMNEVELKQLMGAYTMDVIASCAFATKTNTYADPNNPFTTKANNLFNIPVWKGMLSLLLPKFIVSNSIFRRIVNAGNSDADFFIDFTRSIIKKRRDNKEIHNDFLQLLIDVERSEGDIREASDANEAHHVNEGKDEITADAEAFSNVLEKKLTEDEILAQCF</sequence>
<dbReference type="InterPro" id="IPR008072">
    <property type="entry name" value="Cyt_P450_E_CYP3A"/>
</dbReference>
<evidence type="ECO:0000256" key="2">
    <source>
        <dbReference type="ARBA" id="ARBA00004524"/>
    </source>
</evidence>
<evidence type="ECO:0000256" key="1">
    <source>
        <dbReference type="ARBA" id="ARBA00001971"/>
    </source>
</evidence>
<comment type="cofactor">
    <cofactor evidence="1">
        <name>heme</name>
        <dbReference type="ChEBI" id="CHEBI:30413"/>
    </cofactor>
</comment>
<dbReference type="InterPro" id="IPR002402">
    <property type="entry name" value="Cyt_P450_E_grp-II"/>
</dbReference>
<evidence type="ECO:0000256" key="8">
    <source>
        <dbReference type="ARBA" id="ARBA00022848"/>
    </source>
</evidence>
<evidence type="ECO:0008006" key="16">
    <source>
        <dbReference type="Google" id="ProtNLM"/>
    </source>
</evidence>
<accession>A0A7R9M8Z2</accession>
<dbReference type="EMBL" id="OC924903">
    <property type="protein sequence ID" value="CAD7655808.1"/>
    <property type="molecule type" value="Genomic_DNA"/>
</dbReference>
<keyword evidence="5" id="KW-0349">Heme</keyword>
<comment type="similarity">
    <text evidence="4">Belongs to the cytochrome P450 family.</text>
</comment>
<evidence type="ECO:0000256" key="6">
    <source>
        <dbReference type="ARBA" id="ARBA00022723"/>
    </source>
</evidence>
<dbReference type="Gene3D" id="1.10.630.10">
    <property type="entry name" value="Cytochrome P450"/>
    <property type="match status" value="1"/>
</dbReference>
<keyword evidence="8" id="KW-0492">Microsome</keyword>
<dbReference type="EMBL" id="CAJPVJ010010078">
    <property type="protein sequence ID" value="CAG2172995.1"/>
    <property type="molecule type" value="Genomic_DNA"/>
</dbReference>
<dbReference type="GO" id="GO:0005506">
    <property type="term" value="F:iron ion binding"/>
    <property type="evidence" value="ECO:0007669"/>
    <property type="project" value="InterPro"/>
</dbReference>
<keyword evidence="15" id="KW-1185">Reference proteome</keyword>
<dbReference type="GO" id="GO:0020037">
    <property type="term" value="F:heme binding"/>
    <property type="evidence" value="ECO:0007669"/>
    <property type="project" value="InterPro"/>
</dbReference>
<protein>
    <recommendedName>
        <fullName evidence="16">Cytochrome P450</fullName>
    </recommendedName>
</protein>
<keyword evidence="12 13" id="KW-0472">Membrane</keyword>
<dbReference type="PANTHER" id="PTHR24302:SF15">
    <property type="entry name" value="FATTY-ACID PEROXYGENASE"/>
    <property type="match status" value="1"/>
</dbReference>
<keyword evidence="6" id="KW-0479">Metal-binding</keyword>
<dbReference type="GO" id="GO:0005789">
    <property type="term" value="C:endoplasmic reticulum membrane"/>
    <property type="evidence" value="ECO:0007669"/>
    <property type="project" value="UniProtKB-SubCell"/>
</dbReference>
<keyword evidence="9" id="KW-0560">Oxidoreductase</keyword>
<dbReference type="InterPro" id="IPR036396">
    <property type="entry name" value="Cyt_P450_sf"/>
</dbReference>
<feature type="transmembrane region" description="Helical" evidence="13">
    <location>
        <begin position="45"/>
        <end position="65"/>
    </location>
</feature>
<dbReference type="SUPFAM" id="SSF48264">
    <property type="entry name" value="Cytochrome P450"/>
    <property type="match status" value="1"/>
</dbReference>
<evidence type="ECO:0000256" key="7">
    <source>
        <dbReference type="ARBA" id="ARBA00022824"/>
    </source>
</evidence>
<keyword evidence="13" id="KW-1133">Transmembrane helix</keyword>
<gene>
    <name evidence="14" type="ORF">ONB1V03_LOCUS12449</name>
</gene>
<keyword evidence="11" id="KW-0503">Monooxygenase</keyword>
<evidence type="ECO:0000256" key="5">
    <source>
        <dbReference type="ARBA" id="ARBA00022617"/>
    </source>
</evidence>
<dbReference type="GO" id="GO:0016712">
    <property type="term" value="F:oxidoreductase activity, acting on paired donors, with incorporation or reduction of molecular oxygen, reduced flavin or flavoprotein as one donor, and incorporation of one atom of oxygen"/>
    <property type="evidence" value="ECO:0007669"/>
    <property type="project" value="InterPro"/>
</dbReference>
<dbReference type="AlphaFoldDB" id="A0A7R9M8Z2"/>
<dbReference type="PANTHER" id="PTHR24302">
    <property type="entry name" value="CYTOCHROME P450 FAMILY 3"/>
    <property type="match status" value="1"/>
</dbReference>